<dbReference type="InterPro" id="IPR001296">
    <property type="entry name" value="Glyco_trans_1"/>
</dbReference>
<evidence type="ECO:0000259" key="2">
    <source>
        <dbReference type="Pfam" id="PF00534"/>
    </source>
</evidence>
<dbReference type="PANTHER" id="PTHR46401:SF2">
    <property type="entry name" value="GLYCOSYLTRANSFERASE WBBK-RELATED"/>
    <property type="match status" value="1"/>
</dbReference>
<dbReference type="Pfam" id="PF00534">
    <property type="entry name" value="Glycos_transf_1"/>
    <property type="match status" value="1"/>
</dbReference>
<dbReference type="PANTHER" id="PTHR46401">
    <property type="entry name" value="GLYCOSYLTRANSFERASE WBBK-RELATED"/>
    <property type="match status" value="1"/>
</dbReference>
<evidence type="ECO:0000256" key="1">
    <source>
        <dbReference type="ARBA" id="ARBA00022679"/>
    </source>
</evidence>
<comment type="caution">
    <text evidence="4">The sequence shown here is derived from an EMBL/GenBank/DDBJ whole genome shotgun (WGS) entry which is preliminary data.</text>
</comment>
<protein>
    <submittedName>
        <fullName evidence="4">Glycosyltransferase family 4 protein</fullName>
    </submittedName>
</protein>
<evidence type="ECO:0000313" key="4">
    <source>
        <dbReference type="EMBL" id="MBD2254507.1"/>
    </source>
</evidence>
<evidence type="ECO:0000313" key="5">
    <source>
        <dbReference type="Proteomes" id="UP000621307"/>
    </source>
</evidence>
<dbReference type="RefSeq" id="WP_190570699.1">
    <property type="nucleotide sequence ID" value="NZ_JACJQL010000054.1"/>
</dbReference>
<feature type="domain" description="Glycosyl transferase family 1" evidence="2">
    <location>
        <begin position="196"/>
        <end position="353"/>
    </location>
</feature>
<accession>A0ABR8BK82</accession>
<keyword evidence="1" id="KW-0808">Transferase</keyword>
<sequence length="375" mass="41921">MRISAYIHPIRTYLPCTGVGRHMNHILLGLAQLNGVELELLFSSQWLGKDGKLDPLCPLRNLPQRTFSTPENTTERTWKLFGYPRMDKYLPEQIDWLYAPMETYIPVSKCPVAVTIHDVQAFETNLPWSRTWQHQWFRYKWGRWVRRALSECRIVFTVSEFSKQRMVELLGGDPQKIVVVGNGVEQSFFDIASTNPADLQRPVEASYTLIIGGLRQKKGGNHVLAVAETLLKRQSSLNIVVAGELEADYVEAAKAYPNITVLGMVPDEDLPQLLRGASSLLFLSPYEGFGIPALEAMAAGIPAIVANRASLPEIVGDAGIVVNPEATDAIVEILINLAENTQLAAEYGERGREHAAQYTWSRCTERVITALQKFA</sequence>
<evidence type="ECO:0000259" key="3">
    <source>
        <dbReference type="Pfam" id="PF13439"/>
    </source>
</evidence>
<dbReference type="Pfam" id="PF13439">
    <property type="entry name" value="Glyco_transf_4"/>
    <property type="match status" value="1"/>
</dbReference>
<name>A0ABR8BK82_9NOSO</name>
<reference evidence="4 5" key="1">
    <citation type="journal article" date="2020" name="ISME J.">
        <title>Comparative genomics reveals insights into cyanobacterial evolution and habitat adaptation.</title>
        <authorList>
            <person name="Chen M.Y."/>
            <person name="Teng W.K."/>
            <person name="Zhao L."/>
            <person name="Hu C.X."/>
            <person name="Zhou Y.K."/>
            <person name="Han B.P."/>
            <person name="Song L.R."/>
            <person name="Shu W.S."/>
        </authorList>
    </citation>
    <scope>NUCLEOTIDE SEQUENCE [LARGE SCALE GENOMIC DNA]</scope>
    <source>
        <strain evidence="4 5">FACHB-3921</strain>
    </source>
</reference>
<dbReference type="Proteomes" id="UP000621307">
    <property type="component" value="Unassembled WGS sequence"/>
</dbReference>
<dbReference type="CDD" id="cd03809">
    <property type="entry name" value="GT4_MtfB-like"/>
    <property type="match status" value="1"/>
</dbReference>
<dbReference type="Gene3D" id="3.40.50.2000">
    <property type="entry name" value="Glycogen Phosphorylase B"/>
    <property type="match status" value="2"/>
</dbReference>
<organism evidence="4 5">
    <name type="scientific">Nostoc parmelioides FACHB-3921</name>
    <dbReference type="NCBI Taxonomy" id="2692909"/>
    <lineage>
        <taxon>Bacteria</taxon>
        <taxon>Bacillati</taxon>
        <taxon>Cyanobacteriota</taxon>
        <taxon>Cyanophyceae</taxon>
        <taxon>Nostocales</taxon>
        <taxon>Nostocaceae</taxon>
        <taxon>Nostoc</taxon>
    </lineage>
</organism>
<dbReference type="EMBL" id="JACJQL010000054">
    <property type="protein sequence ID" value="MBD2254507.1"/>
    <property type="molecule type" value="Genomic_DNA"/>
</dbReference>
<feature type="domain" description="Glycosyltransferase subfamily 4-like N-terminal" evidence="3">
    <location>
        <begin position="18"/>
        <end position="185"/>
    </location>
</feature>
<keyword evidence="5" id="KW-1185">Reference proteome</keyword>
<gene>
    <name evidence="4" type="ORF">H6G14_25005</name>
</gene>
<proteinExistence type="predicted"/>
<dbReference type="SUPFAM" id="SSF53756">
    <property type="entry name" value="UDP-Glycosyltransferase/glycogen phosphorylase"/>
    <property type="match status" value="1"/>
</dbReference>
<dbReference type="InterPro" id="IPR028098">
    <property type="entry name" value="Glyco_trans_4-like_N"/>
</dbReference>